<name>A0A9P5Z0L7_9AGAR</name>
<gene>
    <name evidence="4" type="ORF">BDN70DRAFT_879935</name>
</gene>
<evidence type="ECO:0000256" key="2">
    <source>
        <dbReference type="ARBA" id="ARBA00023306"/>
    </source>
</evidence>
<keyword evidence="5" id="KW-1185">Reference proteome</keyword>
<feature type="compositionally biased region" description="Low complexity" evidence="3">
    <location>
        <begin position="978"/>
        <end position="1000"/>
    </location>
</feature>
<evidence type="ECO:0000313" key="5">
    <source>
        <dbReference type="Proteomes" id="UP000807469"/>
    </source>
</evidence>
<sequence length="1000" mass="110486">MFWRFGFHNGSAIDSLLDKENVTLEAILDEDDLLQECKAQNTRLIDYFERVDVLQKLFGYVTGQIESEEKGQFKYPYIATEVLCSEIWSIIDTCLKNEKQLLVPFWETVLDRSADDMKTQMTMASHFAKINSVFLTKKPSEMLAFIQSQPHVVERILRHIETPSFVDLLSRIIQLDETIPNCNVLEWLSSENLMGRLLDLLSPNYTPSVHTVVTDLVKSIISMATPSPGVGLTEGLQNGPASNRFARELATKENVTKLANYMLSDFAPDTCNTPTEETISEEEDGRLSSPTFESSTSSVVQSIAVIIELIRKNNSDYFEPYLFHTLRNRLIQVQQQSQLSGEDIRTALEQVMQEMVHRMGVVHLGPVLEVMSERLQDFQKYLKKPRSLQGDMSTTIGKMTPFTLERYRIVELYAELLHCSNMSLLNRPASFSHMYDMEGRLQGGLAGLEELAQVIALNNSNEQGTESMDEGTDEVNHTLEFPVRNPSDSSPSLDSDESMSDSADEPGSSDDEAMEEIAMDEPLSPIPFAQPLPQVSAGVASSPENLVGSPDSRDEISPVSIQTHGSSPDSQSSGMTSRTSGSGRGSRRSSRSRRRPTLESSRESLLPIGEQLKLCLLNENVLSTLIDMFFAFPWNNFLHSAVYDVVHQVMTGAVDGGYNRELIISLFRDAKILHRIVEGQSKNDVESSKPKGVRLGYMGHLMLISEDVITAMARFPPDLRLAIIQYAPEPEWDQYVTGRYNETKKEDSRLLGGGKPVIKSNRNIGQWKVDEDDMMSDTVVGSSNSGDTVRGEFKRATSVEPSSIKQTADFGPAMSMDDDDDDDDNISSNRAPHFARYLAQEMASSDNFGSSDEDEEDEGWLTQSTFGMNPIPPRPFGERRPLSNSSFDDAFNPSSAAALAMAEDPFSPHDDDGFGPFSDSHSAAGDGFAFSSSFSDEDSSFESFGDFGDFQSAEDGESTPTTSGSWTFASGMEDAGNAASSSSVPTSSTSTSATVKGNPK</sequence>
<evidence type="ECO:0000313" key="4">
    <source>
        <dbReference type="EMBL" id="KAF9478498.1"/>
    </source>
</evidence>
<protein>
    <submittedName>
        <fullName evidence="4">SAPS-domain-containing protein</fullName>
    </submittedName>
</protein>
<dbReference type="GO" id="GO:0005829">
    <property type="term" value="C:cytosol"/>
    <property type="evidence" value="ECO:0007669"/>
    <property type="project" value="TreeGrafter"/>
</dbReference>
<dbReference type="Proteomes" id="UP000807469">
    <property type="component" value="Unassembled WGS sequence"/>
</dbReference>
<feature type="region of interest" description="Disordered" evidence="3">
    <location>
        <begin position="845"/>
        <end position="921"/>
    </location>
</feature>
<dbReference type="OrthoDB" id="10259133at2759"/>
<proteinExistence type="inferred from homology"/>
<feature type="region of interest" description="Disordered" evidence="3">
    <location>
        <begin position="480"/>
        <end position="512"/>
    </location>
</feature>
<comment type="similarity">
    <text evidence="1">Belongs to the SAPS family.</text>
</comment>
<dbReference type="InterPro" id="IPR007587">
    <property type="entry name" value="SAPS"/>
</dbReference>
<feature type="compositionally biased region" description="Polar residues" evidence="3">
    <location>
        <begin position="958"/>
        <end position="968"/>
    </location>
</feature>
<dbReference type="EMBL" id="MU155233">
    <property type="protein sequence ID" value="KAF9478498.1"/>
    <property type="molecule type" value="Genomic_DNA"/>
</dbReference>
<dbReference type="GO" id="GO:0019888">
    <property type="term" value="F:protein phosphatase regulator activity"/>
    <property type="evidence" value="ECO:0007669"/>
    <property type="project" value="TreeGrafter"/>
</dbReference>
<feature type="region of interest" description="Disordered" evidence="3">
    <location>
        <begin position="270"/>
        <end position="293"/>
    </location>
</feature>
<reference evidence="4" key="1">
    <citation type="submission" date="2020-11" db="EMBL/GenBank/DDBJ databases">
        <authorList>
            <consortium name="DOE Joint Genome Institute"/>
            <person name="Ahrendt S."/>
            <person name="Riley R."/>
            <person name="Andreopoulos W."/>
            <person name="Labutti K."/>
            <person name="Pangilinan J."/>
            <person name="Ruiz-Duenas F.J."/>
            <person name="Barrasa J.M."/>
            <person name="Sanchez-Garcia M."/>
            <person name="Camarero S."/>
            <person name="Miyauchi S."/>
            <person name="Serrano A."/>
            <person name="Linde D."/>
            <person name="Babiker R."/>
            <person name="Drula E."/>
            <person name="Ayuso-Fernandez I."/>
            <person name="Pacheco R."/>
            <person name="Padilla G."/>
            <person name="Ferreira P."/>
            <person name="Barriuso J."/>
            <person name="Kellner H."/>
            <person name="Castanera R."/>
            <person name="Alfaro M."/>
            <person name="Ramirez L."/>
            <person name="Pisabarro A.G."/>
            <person name="Kuo A."/>
            <person name="Tritt A."/>
            <person name="Lipzen A."/>
            <person name="He G."/>
            <person name="Yan M."/>
            <person name="Ng V."/>
            <person name="Cullen D."/>
            <person name="Martin F."/>
            <person name="Rosso M.-N."/>
            <person name="Henrissat B."/>
            <person name="Hibbett D."/>
            <person name="Martinez A.T."/>
            <person name="Grigoriev I.V."/>
        </authorList>
    </citation>
    <scope>NUCLEOTIDE SEQUENCE</scope>
    <source>
        <strain evidence="4">CIRM-BRFM 674</strain>
    </source>
</reference>
<comment type="caution">
    <text evidence="4">The sequence shown here is derived from an EMBL/GenBank/DDBJ whole genome shotgun (WGS) entry which is preliminary data.</text>
</comment>
<accession>A0A9P5Z0L7</accession>
<keyword evidence="2" id="KW-0131">Cell cycle</keyword>
<dbReference type="Pfam" id="PF04499">
    <property type="entry name" value="SAPS"/>
    <property type="match status" value="1"/>
</dbReference>
<dbReference type="AlphaFoldDB" id="A0A9P5Z0L7"/>
<evidence type="ECO:0000256" key="1">
    <source>
        <dbReference type="ARBA" id="ARBA00006180"/>
    </source>
</evidence>
<feature type="compositionally biased region" description="Acidic residues" evidence="3">
    <location>
        <begin position="816"/>
        <end position="825"/>
    </location>
</feature>
<feature type="compositionally biased region" description="Polar residues" evidence="3">
    <location>
        <begin position="882"/>
        <end position="895"/>
    </location>
</feature>
<dbReference type="GO" id="GO:0005634">
    <property type="term" value="C:nucleus"/>
    <property type="evidence" value="ECO:0007669"/>
    <property type="project" value="TreeGrafter"/>
</dbReference>
<feature type="region of interest" description="Disordered" evidence="3">
    <location>
        <begin position="933"/>
        <end position="1000"/>
    </location>
</feature>
<dbReference type="PANTHER" id="PTHR12634">
    <property type="entry name" value="SIT4 YEAST -ASSOCIATING PROTEIN-RELATED"/>
    <property type="match status" value="1"/>
</dbReference>
<feature type="compositionally biased region" description="Acidic residues" evidence="3">
    <location>
        <begin position="494"/>
        <end position="512"/>
    </location>
</feature>
<feature type="region of interest" description="Disordered" evidence="3">
    <location>
        <begin position="781"/>
        <end position="829"/>
    </location>
</feature>
<feature type="compositionally biased region" description="Low complexity" evidence="3">
    <location>
        <begin position="941"/>
        <end position="950"/>
    </location>
</feature>
<feature type="compositionally biased region" description="Basic residues" evidence="3">
    <location>
        <begin position="585"/>
        <end position="595"/>
    </location>
</feature>
<dbReference type="PANTHER" id="PTHR12634:SF8">
    <property type="entry name" value="FIERY MOUNTAIN, ISOFORM D"/>
    <property type="match status" value="1"/>
</dbReference>
<feature type="region of interest" description="Disordered" evidence="3">
    <location>
        <begin position="524"/>
        <end position="602"/>
    </location>
</feature>
<dbReference type="GO" id="GO:0019903">
    <property type="term" value="F:protein phosphatase binding"/>
    <property type="evidence" value="ECO:0007669"/>
    <property type="project" value="InterPro"/>
</dbReference>
<organism evidence="4 5">
    <name type="scientific">Pholiota conissans</name>
    <dbReference type="NCBI Taxonomy" id="109636"/>
    <lineage>
        <taxon>Eukaryota</taxon>
        <taxon>Fungi</taxon>
        <taxon>Dikarya</taxon>
        <taxon>Basidiomycota</taxon>
        <taxon>Agaricomycotina</taxon>
        <taxon>Agaricomycetes</taxon>
        <taxon>Agaricomycetidae</taxon>
        <taxon>Agaricales</taxon>
        <taxon>Agaricineae</taxon>
        <taxon>Strophariaceae</taxon>
        <taxon>Pholiota</taxon>
    </lineage>
</organism>
<evidence type="ECO:0000256" key="3">
    <source>
        <dbReference type="SAM" id="MobiDB-lite"/>
    </source>
</evidence>
<feature type="compositionally biased region" description="Low complexity" evidence="3">
    <location>
        <begin position="572"/>
        <end position="581"/>
    </location>
</feature>
<feature type="compositionally biased region" description="Polar residues" evidence="3">
    <location>
        <begin position="559"/>
        <end position="571"/>
    </location>
</feature>